<dbReference type="InterPro" id="IPR000738">
    <property type="entry name" value="WHEP-TRS_dom"/>
</dbReference>
<dbReference type="OrthoDB" id="1906957at2759"/>
<dbReference type="GO" id="GO:0005829">
    <property type="term" value="C:cytosol"/>
    <property type="evidence" value="ECO:0007669"/>
    <property type="project" value="TreeGrafter"/>
</dbReference>
<dbReference type="Gene3D" id="3.30.930.10">
    <property type="entry name" value="Bira Bifunctional Protein, Domain 2"/>
    <property type="match status" value="1"/>
</dbReference>
<keyword evidence="17" id="KW-1185">Reference proteome</keyword>
<reference evidence="16" key="2">
    <citation type="submission" date="2022-10" db="EMBL/GenBank/DDBJ databases">
        <authorList>
            <consortium name="ENA_rothamsted_submissions"/>
            <consortium name="culmorum"/>
            <person name="King R."/>
        </authorList>
    </citation>
    <scope>NUCLEOTIDE SEQUENCE</scope>
</reference>
<dbReference type="Proteomes" id="UP001153737">
    <property type="component" value="Chromosome 6"/>
</dbReference>
<keyword evidence="5" id="KW-0547">Nucleotide-binding</keyword>
<dbReference type="GO" id="GO:0006427">
    <property type="term" value="P:histidyl-tRNA aminoacylation"/>
    <property type="evidence" value="ECO:0007669"/>
    <property type="project" value="InterPro"/>
</dbReference>
<evidence type="ECO:0000259" key="14">
    <source>
        <dbReference type="PROSITE" id="PS51084"/>
    </source>
</evidence>
<evidence type="ECO:0000259" key="15">
    <source>
        <dbReference type="PROSITE" id="PS51185"/>
    </source>
</evidence>
<dbReference type="PROSITE" id="PS50862">
    <property type="entry name" value="AA_TRNA_LIGASE_II"/>
    <property type="match status" value="1"/>
</dbReference>
<dbReference type="PROSITE" id="PS00892">
    <property type="entry name" value="HIT_1"/>
    <property type="match status" value="1"/>
</dbReference>
<dbReference type="PROSITE" id="PS51084">
    <property type="entry name" value="HIT_2"/>
    <property type="match status" value="1"/>
</dbReference>
<dbReference type="FunFam" id="3.30.428.10:FF:000005">
    <property type="entry name" value="Histidine triad nucleotide-binding protein 1"/>
    <property type="match status" value="1"/>
</dbReference>
<dbReference type="FunFam" id="3.40.50.800:FF:000008">
    <property type="entry name" value="histidine--tRNA ligase, cytoplasmic isoform X1"/>
    <property type="match status" value="1"/>
</dbReference>
<dbReference type="CDD" id="cd01276">
    <property type="entry name" value="PKCI_related"/>
    <property type="match status" value="1"/>
</dbReference>
<dbReference type="SUPFAM" id="SSF47060">
    <property type="entry name" value="S15/NS1 RNA-binding domain"/>
    <property type="match status" value="1"/>
</dbReference>
<dbReference type="InterPro" id="IPR009068">
    <property type="entry name" value="uS15_NS1_RNA-bd_sf"/>
</dbReference>
<dbReference type="Gene3D" id="3.40.50.800">
    <property type="entry name" value="Anticodon-binding domain"/>
    <property type="match status" value="1"/>
</dbReference>
<keyword evidence="4" id="KW-0436">Ligase</keyword>
<dbReference type="Pfam" id="PF13393">
    <property type="entry name" value="tRNA-synt_His"/>
    <property type="match status" value="1"/>
</dbReference>
<keyword evidence="7" id="KW-0648">Protein biosynthesis</keyword>
<evidence type="ECO:0000256" key="6">
    <source>
        <dbReference type="ARBA" id="ARBA00022840"/>
    </source>
</evidence>
<dbReference type="InterPro" id="IPR006195">
    <property type="entry name" value="aa-tRNA-synth_II"/>
</dbReference>
<organism evidence="16 17">
    <name type="scientific">Phaedon cochleariae</name>
    <name type="common">Mustard beetle</name>
    <dbReference type="NCBI Taxonomy" id="80249"/>
    <lineage>
        <taxon>Eukaryota</taxon>
        <taxon>Metazoa</taxon>
        <taxon>Ecdysozoa</taxon>
        <taxon>Arthropoda</taxon>
        <taxon>Hexapoda</taxon>
        <taxon>Insecta</taxon>
        <taxon>Pterygota</taxon>
        <taxon>Neoptera</taxon>
        <taxon>Endopterygota</taxon>
        <taxon>Coleoptera</taxon>
        <taxon>Polyphaga</taxon>
        <taxon>Cucujiformia</taxon>
        <taxon>Chrysomeloidea</taxon>
        <taxon>Chrysomelidae</taxon>
        <taxon>Chrysomelinae</taxon>
        <taxon>Chrysomelini</taxon>
        <taxon>Phaedon</taxon>
    </lineage>
</organism>
<keyword evidence="6" id="KW-0067">ATP-binding</keyword>
<dbReference type="SMART" id="SM00991">
    <property type="entry name" value="WHEP-TRS"/>
    <property type="match status" value="1"/>
</dbReference>
<dbReference type="InterPro" id="IPR019808">
    <property type="entry name" value="Histidine_triad_CS"/>
</dbReference>
<dbReference type="PRINTS" id="PR00332">
    <property type="entry name" value="HISTRIAD"/>
</dbReference>
<proteinExistence type="inferred from homology"/>
<dbReference type="EMBL" id="OU896712">
    <property type="protein sequence ID" value="CAG9822580.1"/>
    <property type="molecule type" value="Genomic_DNA"/>
</dbReference>
<evidence type="ECO:0000256" key="3">
    <source>
        <dbReference type="ARBA" id="ARBA00022490"/>
    </source>
</evidence>
<evidence type="ECO:0000256" key="2">
    <source>
        <dbReference type="ARBA" id="ARBA00012815"/>
    </source>
</evidence>
<dbReference type="InterPro" id="IPR036265">
    <property type="entry name" value="HIT-like_sf"/>
</dbReference>
<dbReference type="InterPro" id="IPR033656">
    <property type="entry name" value="HisRS_anticodon"/>
</dbReference>
<dbReference type="InterPro" id="IPR015807">
    <property type="entry name" value="His-tRNA-ligase"/>
</dbReference>
<dbReference type="PROSITE" id="PS51185">
    <property type="entry name" value="WHEP_TRS_2"/>
    <property type="match status" value="1"/>
</dbReference>
<dbReference type="GO" id="GO:0003723">
    <property type="term" value="F:RNA binding"/>
    <property type="evidence" value="ECO:0007669"/>
    <property type="project" value="TreeGrafter"/>
</dbReference>
<dbReference type="CDD" id="cd00859">
    <property type="entry name" value="HisRS_anticodon"/>
    <property type="match status" value="1"/>
</dbReference>
<dbReference type="InterPro" id="IPR001310">
    <property type="entry name" value="Histidine_triad_HIT"/>
</dbReference>
<dbReference type="FunFam" id="3.30.930.10:FF:000021">
    <property type="entry name" value="Probable histidine--tRNA ligase, mitochondrial"/>
    <property type="match status" value="1"/>
</dbReference>
<dbReference type="SUPFAM" id="SSF52954">
    <property type="entry name" value="Class II aaRS ABD-related"/>
    <property type="match status" value="1"/>
</dbReference>
<evidence type="ECO:0000256" key="12">
    <source>
        <dbReference type="PROSITE-ProRule" id="PRU00464"/>
    </source>
</evidence>
<reference evidence="16" key="1">
    <citation type="submission" date="2022-01" db="EMBL/GenBank/DDBJ databases">
        <authorList>
            <person name="King R."/>
        </authorList>
    </citation>
    <scope>NUCLEOTIDE SEQUENCE</scope>
</reference>
<keyword evidence="3" id="KW-0963">Cytoplasm</keyword>
<dbReference type="InterPro" id="IPR036621">
    <property type="entry name" value="Anticodon-bd_dom_sf"/>
</dbReference>
<feature type="domain" description="HIT" evidence="14">
    <location>
        <begin position="527"/>
        <end position="634"/>
    </location>
</feature>
<evidence type="ECO:0000256" key="8">
    <source>
        <dbReference type="ARBA" id="ARBA00023146"/>
    </source>
</evidence>
<dbReference type="HAMAP" id="MF_00127">
    <property type="entry name" value="His_tRNA_synth"/>
    <property type="match status" value="1"/>
</dbReference>
<dbReference type="Pfam" id="PF01230">
    <property type="entry name" value="HIT"/>
    <property type="match status" value="1"/>
</dbReference>
<dbReference type="SUPFAM" id="SSF54197">
    <property type="entry name" value="HIT-like"/>
    <property type="match status" value="1"/>
</dbReference>
<comment type="similarity">
    <text evidence="1">Belongs to the class-II aminoacyl-tRNA synthetase family.</text>
</comment>
<feature type="active site" description="Tele-AMP-histidine intermediate" evidence="10">
    <location>
        <position position="620"/>
    </location>
</feature>
<evidence type="ECO:0000256" key="11">
    <source>
        <dbReference type="PIRSR" id="PIRSR601310-3"/>
    </source>
</evidence>
<dbReference type="AlphaFoldDB" id="A0A9N9SK27"/>
<gene>
    <name evidence="16" type="ORF">PHAECO_LOCUS10253</name>
</gene>
<dbReference type="Gene3D" id="1.10.287.10">
    <property type="entry name" value="S15/NS1, RNA-binding"/>
    <property type="match status" value="1"/>
</dbReference>
<evidence type="ECO:0000256" key="9">
    <source>
        <dbReference type="ARBA" id="ARBA00047639"/>
    </source>
</evidence>
<dbReference type="GO" id="GO:0005524">
    <property type="term" value="F:ATP binding"/>
    <property type="evidence" value="ECO:0007669"/>
    <property type="project" value="UniProtKB-KW"/>
</dbReference>
<evidence type="ECO:0000256" key="4">
    <source>
        <dbReference type="ARBA" id="ARBA00022598"/>
    </source>
</evidence>
<evidence type="ECO:0000256" key="10">
    <source>
        <dbReference type="PIRSR" id="PIRSR601310-1"/>
    </source>
</evidence>
<evidence type="ECO:0000256" key="5">
    <source>
        <dbReference type="ARBA" id="ARBA00022741"/>
    </source>
</evidence>
<dbReference type="EC" id="6.1.1.21" evidence="2"/>
<feature type="short sequence motif" description="Histidine triad motif" evidence="11 12">
    <location>
        <begin position="618"/>
        <end position="622"/>
    </location>
</feature>
<dbReference type="PANTHER" id="PTHR11476:SF7">
    <property type="entry name" value="HISTIDINE--TRNA LIGASE"/>
    <property type="match status" value="1"/>
</dbReference>
<feature type="domain" description="WHEP-TRS" evidence="15">
    <location>
        <begin position="3"/>
        <end position="59"/>
    </location>
</feature>
<dbReference type="Gene3D" id="3.30.428.10">
    <property type="entry name" value="HIT-like"/>
    <property type="match status" value="1"/>
</dbReference>
<evidence type="ECO:0000313" key="17">
    <source>
        <dbReference type="Proteomes" id="UP001153737"/>
    </source>
</evidence>
<dbReference type="SUPFAM" id="SSF55681">
    <property type="entry name" value="Class II aaRS and biotin synthetases"/>
    <property type="match status" value="1"/>
</dbReference>
<dbReference type="GO" id="GO:0004821">
    <property type="term" value="F:histidine-tRNA ligase activity"/>
    <property type="evidence" value="ECO:0007669"/>
    <property type="project" value="UniProtKB-EC"/>
</dbReference>
<dbReference type="InterPro" id="IPR041715">
    <property type="entry name" value="HisRS-like_core"/>
</dbReference>
<dbReference type="NCBIfam" id="TIGR00442">
    <property type="entry name" value="hisS"/>
    <property type="match status" value="1"/>
</dbReference>
<sequence>MPSKELLELQIKEQGDIVRKLKAAKETKERIAEEVAKLLELKVQLGNVEDGNNIPGNQKFTLKTPKGTRDFAPEQMALRLNVLDKIVSVFKKHGAETIDTPVFELKEVLTGKYGEDSKLIYDLKDQGGEILSLRYDLTVPFARYLAMNKITNIKRYHIAKVYRRDNPSISKGRYREFYQCDFDIAGAYDPMIPDAECVKIVYEILTKLEMTPFVIKLNHRKLLDGMFEACGVPQDSFRAICSAVDKLDKSPWEEVKREMVSEKGLSEESADRIGEYVRLNGKSELVEKLLKDENLSKNKTAVEGLEAMQLLLRYCEIYGTGDRVSFDLSLARGLDYYTGVIYEAVLQSDESQDDVSVGSVAGGGRYDNLVGMFESKHKQVPCVGVSIGVERLFAVMEARQAALQVKQRTTEVEVYVATAQKNLLEERMKLCNELWEVGLKVEHSYKKNPKLLVQLQHCEENSIPLAVILGESELKNGVVKLRVVSTREEIEVARASLADEIRKQLAPLSSEVDKATQAKYAKNQETIFDKIISKKIPADIIFEDNQCLAFNDVNPQAPTHFLVIPKKQIPRLDDATDNDKQVLAHVLLTAKTLAQERLPNGYRLVINNGPDGCQSVYHLHIHILGGRQMGWPPG</sequence>
<dbReference type="Pfam" id="PF03129">
    <property type="entry name" value="HGTP_anticodon"/>
    <property type="match status" value="1"/>
</dbReference>
<keyword evidence="8" id="KW-0030">Aminoacyl-tRNA synthetase</keyword>
<dbReference type="Pfam" id="PF00458">
    <property type="entry name" value="WHEP-TRS"/>
    <property type="match status" value="1"/>
</dbReference>
<feature type="domain" description="Aminoacyl-transfer RNA synthetases class-II family profile" evidence="13">
    <location>
        <begin position="67"/>
        <end position="396"/>
    </location>
</feature>
<comment type="catalytic activity">
    <reaction evidence="9">
        <text>tRNA(His) + L-histidine + ATP = L-histidyl-tRNA(His) + AMP + diphosphate + H(+)</text>
        <dbReference type="Rhea" id="RHEA:17313"/>
        <dbReference type="Rhea" id="RHEA-COMP:9665"/>
        <dbReference type="Rhea" id="RHEA-COMP:9689"/>
        <dbReference type="ChEBI" id="CHEBI:15378"/>
        <dbReference type="ChEBI" id="CHEBI:30616"/>
        <dbReference type="ChEBI" id="CHEBI:33019"/>
        <dbReference type="ChEBI" id="CHEBI:57595"/>
        <dbReference type="ChEBI" id="CHEBI:78442"/>
        <dbReference type="ChEBI" id="CHEBI:78527"/>
        <dbReference type="ChEBI" id="CHEBI:456215"/>
        <dbReference type="EC" id="6.1.1.21"/>
    </reaction>
</comment>
<evidence type="ECO:0000256" key="7">
    <source>
        <dbReference type="ARBA" id="ARBA00022917"/>
    </source>
</evidence>
<evidence type="ECO:0000259" key="13">
    <source>
        <dbReference type="PROSITE" id="PS50862"/>
    </source>
</evidence>
<dbReference type="InterPro" id="IPR045864">
    <property type="entry name" value="aa-tRNA-synth_II/BPL/LPL"/>
</dbReference>
<dbReference type="InterPro" id="IPR011146">
    <property type="entry name" value="HIT-like"/>
</dbReference>
<dbReference type="InterPro" id="IPR004154">
    <property type="entry name" value="Anticodon-bd"/>
</dbReference>
<dbReference type="GO" id="GO:0005739">
    <property type="term" value="C:mitochondrion"/>
    <property type="evidence" value="ECO:0007669"/>
    <property type="project" value="TreeGrafter"/>
</dbReference>
<protein>
    <recommendedName>
        <fullName evidence="2">histidine--tRNA ligase</fullName>
        <ecNumber evidence="2">6.1.1.21</ecNumber>
    </recommendedName>
</protein>
<accession>A0A9N9SK27</accession>
<name>A0A9N9SK27_PHACE</name>
<evidence type="ECO:0000313" key="16">
    <source>
        <dbReference type="EMBL" id="CAG9822580.1"/>
    </source>
</evidence>
<dbReference type="GO" id="GO:0032543">
    <property type="term" value="P:mitochondrial translation"/>
    <property type="evidence" value="ECO:0007669"/>
    <property type="project" value="TreeGrafter"/>
</dbReference>
<evidence type="ECO:0000256" key="1">
    <source>
        <dbReference type="ARBA" id="ARBA00008226"/>
    </source>
</evidence>
<dbReference type="PANTHER" id="PTHR11476">
    <property type="entry name" value="HISTIDYL-TRNA SYNTHETASE"/>
    <property type="match status" value="1"/>
</dbReference>
<dbReference type="CDD" id="cd00773">
    <property type="entry name" value="HisRS-like_core"/>
    <property type="match status" value="1"/>
</dbReference>